<keyword evidence="2" id="KW-1185">Reference proteome</keyword>
<name>A0ACA9KWJ0_9GLOM</name>
<dbReference type="EMBL" id="CAJVPU010002204">
    <property type="protein sequence ID" value="CAG8496866.1"/>
    <property type="molecule type" value="Genomic_DNA"/>
</dbReference>
<proteinExistence type="predicted"/>
<sequence length="56" mass="5764">MRLLFTALSTFIVVISIVNQAFSTLQVDVSALTSVAACGNAGGCICDKNDKTGGLK</sequence>
<gene>
    <name evidence="1" type="ORF">DHETER_LOCUS2822</name>
</gene>
<comment type="caution">
    <text evidence="1">The sequence shown here is derived from an EMBL/GenBank/DDBJ whole genome shotgun (WGS) entry which is preliminary data.</text>
</comment>
<evidence type="ECO:0000313" key="1">
    <source>
        <dbReference type="EMBL" id="CAG8496866.1"/>
    </source>
</evidence>
<dbReference type="Proteomes" id="UP000789702">
    <property type="component" value="Unassembled WGS sequence"/>
</dbReference>
<protein>
    <submittedName>
        <fullName evidence="1">4486_t:CDS:1</fullName>
    </submittedName>
</protein>
<organism evidence="1 2">
    <name type="scientific">Dentiscutata heterogama</name>
    <dbReference type="NCBI Taxonomy" id="1316150"/>
    <lineage>
        <taxon>Eukaryota</taxon>
        <taxon>Fungi</taxon>
        <taxon>Fungi incertae sedis</taxon>
        <taxon>Mucoromycota</taxon>
        <taxon>Glomeromycotina</taxon>
        <taxon>Glomeromycetes</taxon>
        <taxon>Diversisporales</taxon>
        <taxon>Gigasporaceae</taxon>
        <taxon>Dentiscutata</taxon>
    </lineage>
</organism>
<reference evidence="1" key="1">
    <citation type="submission" date="2021-06" db="EMBL/GenBank/DDBJ databases">
        <authorList>
            <person name="Kallberg Y."/>
            <person name="Tangrot J."/>
            <person name="Rosling A."/>
        </authorList>
    </citation>
    <scope>NUCLEOTIDE SEQUENCE</scope>
    <source>
        <strain evidence="1">IL203A</strain>
    </source>
</reference>
<evidence type="ECO:0000313" key="2">
    <source>
        <dbReference type="Proteomes" id="UP000789702"/>
    </source>
</evidence>
<accession>A0ACA9KWJ0</accession>
<feature type="non-terminal residue" evidence="1">
    <location>
        <position position="56"/>
    </location>
</feature>